<dbReference type="NCBIfam" id="TIGR04294">
    <property type="entry name" value="pre_pil_HX9DG"/>
    <property type="match status" value="1"/>
</dbReference>
<dbReference type="PROSITE" id="PS00409">
    <property type="entry name" value="PROKAR_NTER_METHYL"/>
    <property type="match status" value="1"/>
</dbReference>
<dbReference type="InterPro" id="IPR012902">
    <property type="entry name" value="N_methyl_site"/>
</dbReference>
<accession>A0A517T1L9</accession>
<dbReference type="InterPro" id="IPR011453">
    <property type="entry name" value="DUF1559"/>
</dbReference>
<sequence>MARTRTKNKTVRARTAGFTLVELLVVIAIIGILVGLLLPAVQAAREAARRTSCTNNHKQCALALQNYHSTFKRFPGIGARSESAFSVLAQILPYAEHTQLSDLIDFESPIYTGGYTGRSIHRNNLEAAGTEVSMFRCPSDPADARFSAFDCDGDAGQSYSGTNIMACTGSGRDHSWDLRSRTDGLFYYGSRSRFRDILDGTSQTIVFAESLMGNGISGGSRPVHKYESVAWVGHSTVTNPNVEAMSQGPVWGWYGYRGYAWISGKPYASTFNTYMPPNPNYPDVSQLTFGWFAARSHHPGGVTTALADGSVRFVNDSVDLQVWRNAGSIADREVLQGEL</sequence>
<feature type="domain" description="DUF1559" evidence="1">
    <location>
        <begin position="42"/>
        <end position="321"/>
    </location>
</feature>
<dbReference type="Proteomes" id="UP000315003">
    <property type="component" value="Chromosome"/>
</dbReference>
<protein>
    <recommendedName>
        <fullName evidence="1">DUF1559 domain-containing protein</fullName>
    </recommendedName>
</protein>
<proteinExistence type="predicted"/>
<dbReference type="Pfam" id="PF07963">
    <property type="entry name" value="N_methyl"/>
    <property type="match status" value="1"/>
</dbReference>
<dbReference type="SUPFAM" id="SSF54523">
    <property type="entry name" value="Pili subunits"/>
    <property type="match status" value="1"/>
</dbReference>
<gene>
    <name evidence="2" type="ORF">SV7mr_48170</name>
</gene>
<keyword evidence="3" id="KW-1185">Reference proteome</keyword>
<dbReference type="NCBIfam" id="TIGR02532">
    <property type="entry name" value="IV_pilin_GFxxxE"/>
    <property type="match status" value="1"/>
</dbReference>
<evidence type="ECO:0000313" key="2">
    <source>
        <dbReference type="EMBL" id="QDT62270.1"/>
    </source>
</evidence>
<dbReference type="OrthoDB" id="248923at2"/>
<dbReference type="RefSeq" id="WP_145276927.1">
    <property type="nucleotide sequence ID" value="NZ_CP036272.1"/>
</dbReference>
<dbReference type="PANTHER" id="PTHR30093">
    <property type="entry name" value="GENERAL SECRETION PATHWAY PROTEIN G"/>
    <property type="match status" value="1"/>
</dbReference>
<organism evidence="2 3">
    <name type="scientific">Stieleria bergensis</name>
    <dbReference type="NCBI Taxonomy" id="2528025"/>
    <lineage>
        <taxon>Bacteria</taxon>
        <taxon>Pseudomonadati</taxon>
        <taxon>Planctomycetota</taxon>
        <taxon>Planctomycetia</taxon>
        <taxon>Pirellulales</taxon>
        <taxon>Pirellulaceae</taxon>
        <taxon>Stieleria</taxon>
    </lineage>
</organism>
<reference evidence="2 3" key="1">
    <citation type="submission" date="2019-02" db="EMBL/GenBank/DDBJ databases">
        <title>Deep-cultivation of Planctomycetes and their phenomic and genomic characterization uncovers novel biology.</title>
        <authorList>
            <person name="Wiegand S."/>
            <person name="Jogler M."/>
            <person name="Boedeker C."/>
            <person name="Pinto D."/>
            <person name="Vollmers J."/>
            <person name="Rivas-Marin E."/>
            <person name="Kohn T."/>
            <person name="Peeters S.H."/>
            <person name="Heuer A."/>
            <person name="Rast P."/>
            <person name="Oberbeckmann S."/>
            <person name="Bunk B."/>
            <person name="Jeske O."/>
            <person name="Meyerdierks A."/>
            <person name="Storesund J.E."/>
            <person name="Kallscheuer N."/>
            <person name="Luecker S."/>
            <person name="Lage O.M."/>
            <person name="Pohl T."/>
            <person name="Merkel B.J."/>
            <person name="Hornburger P."/>
            <person name="Mueller R.-W."/>
            <person name="Bruemmer F."/>
            <person name="Labrenz M."/>
            <person name="Spormann A.M."/>
            <person name="Op den Camp H."/>
            <person name="Overmann J."/>
            <person name="Amann R."/>
            <person name="Jetten M.S.M."/>
            <person name="Mascher T."/>
            <person name="Medema M.H."/>
            <person name="Devos D.P."/>
            <person name="Kaster A.-K."/>
            <person name="Ovreas L."/>
            <person name="Rohde M."/>
            <person name="Galperin M.Y."/>
            <person name="Jogler C."/>
        </authorList>
    </citation>
    <scope>NUCLEOTIDE SEQUENCE [LARGE SCALE GENOMIC DNA]</scope>
    <source>
        <strain evidence="2 3">SV_7m_r</strain>
    </source>
</reference>
<evidence type="ECO:0000313" key="3">
    <source>
        <dbReference type="Proteomes" id="UP000315003"/>
    </source>
</evidence>
<dbReference type="Pfam" id="PF07596">
    <property type="entry name" value="SBP_bac_10"/>
    <property type="match status" value="1"/>
</dbReference>
<dbReference type="EMBL" id="CP036272">
    <property type="protein sequence ID" value="QDT62270.1"/>
    <property type="molecule type" value="Genomic_DNA"/>
</dbReference>
<dbReference type="InterPro" id="IPR045584">
    <property type="entry name" value="Pilin-like"/>
</dbReference>
<evidence type="ECO:0000259" key="1">
    <source>
        <dbReference type="Pfam" id="PF07596"/>
    </source>
</evidence>
<dbReference type="AlphaFoldDB" id="A0A517T1L9"/>
<name>A0A517T1L9_9BACT</name>
<dbReference type="InterPro" id="IPR027558">
    <property type="entry name" value="Pre_pil_HX9DG_C"/>
</dbReference>
<dbReference type="Gene3D" id="3.30.700.10">
    <property type="entry name" value="Glycoprotein, Type 4 Pilin"/>
    <property type="match status" value="1"/>
</dbReference>
<dbReference type="PANTHER" id="PTHR30093:SF2">
    <property type="entry name" value="TYPE II SECRETION SYSTEM PROTEIN H"/>
    <property type="match status" value="1"/>
</dbReference>